<reference evidence="10" key="1">
    <citation type="submission" date="2018-06" db="EMBL/GenBank/DDBJ databases">
        <authorList>
            <person name="Guldener U."/>
        </authorList>
    </citation>
    <scope>NUCLEOTIDE SEQUENCE [LARGE SCALE GENOMIC DNA]</scope>
    <source>
        <strain evidence="10">UTAD17</strain>
    </source>
</reference>
<dbReference type="GO" id="GO:0034599">
    <property type="term" value="P:cellular response to oxidative stress"/>
    <property type="evidence" value="ECO:0007669"/>
    <property type="project" value="TreeGrafter"/>
</dbReference>
<feature type="binding site" evidence="7">
    <location>
        <position position="116"/>
    </location>
    <ligand>
        <name>Zn(2+)</name>
        <dbReference type="ChEBI" id="CHEBI:29105"/>
    </ligand>
</feature>
<feature type="binding site" evidence="7">
    <location>
        <position position="60"/>
    </location>
    <ligand>
        <name>Zn(2+)</name>
        <dbReference type="ChEBI" id="CHEBI:29105"/>
    </ligand>
</feature>
<feature type="binding site" evidence="7">
    <location>
        <position position="113"/>
    </location>
    <ligand>
        <name>Zn(2+)</name>
        <dbReference type="ChEBI" id="CHEBI:29105"/>
    </ligand>
</feature>
<dbReference type="GO" id="GO:0015976">
    <property type="term" value="P:carbon utilization"/>
    <property type="evidence" value="ECO:0007669"/>
    <property type="project" value="InterPro"/>
</dbReference>
<evidence type="ECO:0000313" key="10">
    <source>
        <dbReference type="Proteomes" id="UP000262825"/>
    </source>
</evidence>
<dbReference type="InterPro" id="IPR015892">
    <property type="entry name" value="Carbonic_anhydrase_CS"/>
</dbReference>
<sequence length="212" mass="23703">MSPVSTASTPFTLSPESTIDDYLETNKKWSQSMTKIHPTLFTHYNGEGQTPHTLFIGCGDSRYNEDCFGVVPGEVFSLKIIGNVINPNDGVSMATLEFAINVLKIHKVVMVGHTDCGAIQTCMDKSKRDSLPHVGCEHLYHYLSDLNELCELEKDNLTKTKNRKEQVKHMGIQNVKRQVGKLRRLGVVSNNKEVEVYGLLYNVDSGLLEKVC</sequence>
<dbReference type="GO" id="GO:0071244">
    <property type="term" value="P:cellular response to carbon dioxide"/>
    <property type="evidence" value="ECO:0007669"/>
    <property type="project" value="TreeGrafter"/>
</dbReference>
<proteinExistence type="inferred from homology"/>
<keyword evidence="4 7" id="KW-0862">Zinc</keyword>
<dbReference type="Proteomes" id="UP000262825">
    <property type="component" value="Unassembled WGS sequence"/>
</dbReference>
<evidence type="ECO:0000256" key="1">
    <source>
        <dbReference type="ARBA" id="ARBA00006217"/>
    </source>
</evidence>
<evidence type="ECO:0000256" key="3">
    <source>
        <dbReference type="ARBA" id="ARBA00022723"/>
    </source>
</evidence>
<comment type="cofactor">
    <cofactor evidence="7">
        <name>Zn(2+)</name>
        <dbReference type="ChEBI" id="CHEBI:29105"/>
    </cofactor>
    <text evidence="7">Binds 1 zinc ion per subunit.</text>
</comment>
<dbReference type="Gene3D" id="3.40.1050.10">
    <property type="entry name" value="Carbonic anhydrase"/>
    <property type="match status" value="1"/>
</dbReference>
<comment type="similarity">
    <text evidence="1 8">Belongs to the beta-class carbonic anhydrase family.</text>
</comment>
<evidence type="ECO:0000256" key="4">
    <source>
        <dbReference type="ARBA" id="ARBA00022833"/>
    </source>
</evidence>
<keyword evidence="10" id="KW-1185">Reference proteome</keyword>
<protein>
    <recommendedName>
        <fullName evidence="2 8">Carbonic anhydrase</fullName>
        <ecNumber evidence="2 8">4.2.1.1</ecNumber>
    </recommendedName>
    <alternativeName>
        <fullName evidence="8">Carbonate dehydratase</fullName>
    </alternativeName>
</protein>
<name>A0A376BB15_9ASCO</name>
<evidence type="ECO:0000256" key="8">
    <source>
        <dbReference type="RuleBase" id="RU003956"/>
    </source>
</evidence>
<evidence type="ECO:0000313" key="9">
    <source>
        <dbReference type="EMBL" id="SSD61862.1"/>
    </source>
</evidence>
<organism evidence="9 10">
    <name type="scientific">Saccharomycodes ludwigii</name>
    <dbReference type="NCBI Taxonomy" id="36035"/>
    <lineage>
        <taxon>Eukaryota</taxon>
        <taxon>Fungi</taxon>
        <taxon>Dikarya</taxon>
        <taxon>Ascomycota</taxon>
        <taxon>Saccharomycotina</taxon>
        <taxon>Saccharomycetes</taxon>
        <taxon>Saccharomycodales</taxon>
        <taxon>Saccharomycodaceae</taxon>
        <taxon>Saccharomycodes</taxon>
    </lineage>
</organism>
<gene>
    <name evidence="9" type="ORF">SCODWIG_03623</name>
</gene>
<evidence type="ECO:0000256" key="6">
    <source>
        <dbReference type="ARBA" id="ARBA00048348"/>
    </source>
</evidence>
<dbReference type="GO" id="GO:0005737">
    <property type="term" value="C:cytoplasm"/>
    <property type="evidence" value="ECO:0007669"/>
    <property type="project" value="TreeGrafter"/>
</dbReference>
<accession>A0A376BB15</accession>
<dbReference type="EC" id="4.2.1.1" evidence="2 8"/>
<evidence type="ECO:0000256" key="2">
    <source>
        <dbReference type="ARBA" id="ARBA00012925"/>
    </source>
</evidence>
<dbReference type="InterPro" id="IPR001765">
    <property type="entry name" value="Carbonic_anhydrase"/>
</dbReference>
<keyword evidence="3 7" id="KW-0479">Metal-binding</keyword>
<dbReference type="GO" id="GO:0008270">
    <property type="term" value="F:zinc ion binding"/>
    <property type="evidence" value="ECO:0007669"/>
    <property type="project" value="UniProtKB-UniRule"/>
</dbReference>
<dbReference type="PANTHER" id="PTHR11002:SF76">
    <property type="entry name" value="CARBONIC ANHYDRASE"/>
    <property type="match status" value="1"/>
</dbReference>
<dbReference type="Pfam" id="PF00484">
    <property type="entry name" value="Pro_CA"/>
    <property type="match status" value="1"/>
</dbReference>
<evidence type="ECO:0000256" key="5">
    <source>
        <dbReference type="ARBA" id="ARBA00023239"/>
    </source>
</evidence>
<dbReference type="VEuPathDB" id="FungiDB:SCODWIG_03623"/>
<dbReference type="EMBL" id="UFAJ01000943">
    <property type="protein sequence ID" value="SSD61862.1"/>
    <property type="molecule type" value="Genomic_DNA"/>
</dbReference>
<comment type="function">
    <text evidence="8">Reversible hydration of carbon dioxide.</text>
</comment>
<dbReference type="PROSITE" id="PS00705">
    <property type="entry name" value="PROK_CO2_ANHYDRASE_2"/>
    <property type="match status" value="1"/>
</dbReference>
<evidence type="ECO:0000256" key="7">
    <source>
        <dbReference type="PIRSR" id="PIRSR601765-1"/>
    </source>
</evidence>
<dbReference type="SUPFAM" id="SSF53056">
    <property type="entry name" value="beta-carbonic anhydrase, cab"/>
    <property type="match status" value="1"/>
</dbReference>
<feature type="binding site" evidence="7">
    <location>
        <position position="58"/>
    </location>
    <ligand>
        <name>Zn(2+)</name>
        <dbReference type="ChEBI" id="CHEBI:29105"/>
    </ligand>
</feature>
<dbReference type="SMART" id="SM00947">
    <property type="entry name" value="Pro_CA"/>
    <property type="match status" value="1"/>
</dbReference>
<comment type="catalytic activity">
    <reaction evidence="6 8">
        <text>hydrogencarbonate + H(+) = CO2 + H2O</text>
        <dbReference type="Rhea" id="RHEA:10748"/>
        <dbReference type="ChEBI" id="CHEBI:15377"/>
        <dbReference type="ChEBI" id="CHEBI:15378"/>
        <dbReference type="ChEBI" id="CHEBI:16526"/>
        <dbReference type="ChEBI" id="CHEBI:17544"/>
        <dbReference type="EC" id="4.2.1.1"/>
    </reaction>
</comment>
<dbReference type="OrthoDB" id="10248475at2759"/>
<dbReference type="PANTHER" id="PTHR11002">
    <property type="entry name" value="CARBONIC ANHYDRASE"/>
    <property type="match status" value="1"/>
</dbReference>
<dbReference type="GO" id="GO:0004089">
    <property type="term" value="F:carbonate dehydratase activity"/>
    <property type="evidence" value="ECO:0007669"/>
    <property type="project" value="UniProtKB-UniRule"/>
</dbReference>
<keyword evidence="5 8" id="KW-0456">Lyase</keyword>
<dbReference type="AlphaFoldDB" id="A0A376BB15"/>
<dbReference type="InterPro" id="IPR036874">
    <property type="entry name" value="Carbonic_anhydrase_sf"/>
</dbReference>